<dbReference type="RefSeq" id="WP_136791501.1">
    <property type="nucleotide sequence ID" value="NZ_SWAU01000025.1"/>
</dbReference>
<dbReference type="PANTHER" id="PTHR47708">
    <property type="match status" value="1"/>
</dbReference>
<dbReference type="Proteomes" id="UP000306340">
    <property type="component" value="Unassembled WGS sequence"/>
</dbReference>
<proteinExistence type="predicted"/>
<evidence type="ECO:0000313" key="3">
    <source>
        <dbReference type="Proteomes" id="UP000306340"/>
    </source>
</evidence>
<gene>
    <name evidence="2" type="ORF">FAZ78_04560</name>
</gene>
<dbReference type="AlphaFoldDB" id="A0A4U0Z5A5"/>
<feature type="domain" description="AtuA-like ferredoxin-fold" evidence="1">
    <location>
        <begin position="2"/>
        <end position="99"/>
    </location>
</feature>
<dbReference type="PANTHER" id="PTHR47708:SF2">
    <property type="entry name" value="SI:CH73-132F6.5"/>
    <property type="match status" value="1"/>
</dbReference>
<dbReference type="EMBL" id="SWAU01000025">
    <property type="protein sequence ID" value="TKA97721.1"/>
    <property type="molecule type" value="Genomic_DNA"/>
</dbReference>
<reference evidence="2 3" key="1">
    <citation type="submission" date="2019-04" db="EMBL/GenBank/DDBJ databases">
        <title>Crypto-aerobic microbial life in anoxic (sulfidic) marine sediments.</title>
        <authorList>
            <person name="Bhattacharya S."/>
            <person name="Roy C."/>
            <person name="Mondal N."/>
            <person name="Sarkar J."/>
            <person name="Mandal S."/>
            <person name="Rameez M.J."/>
            <person name="Ghosh W."/>
        </authorList>
    </citation>
    <scope>NUCLEOTIDE SEQUENCE [LARGE SCALE GENOMIC DNA]</scope>
    <source>
        <strain evidence="2 3">SBBC</strain>
    </source>
</reference>
<protein>
    <recommendedName>
        <fullName evidence="1">AtuA-like ferredoxin-fold domain-containing protein</fullName>
    </recommendedName>
</protein>
<accession>A0A4U0Z5A5</accession>
<organism evidence="2 3">
    <name type="scientific">Cereibacter changlensis</name>
    <dbReference type="NCBI Taxonomy" id="402884"/>
    <lineage>
        <taxon>Bacteria</taxon>
        <taxon>Pseudomonadati</taxon>
        <taxon>Pseudomonadota</taxon>
        <taxon>Alphaproteobacteria</taxon>
        <taxon>Rhodobacterales</taxon>
        <taxon>Paracoccaceae</taxon>
        <taxon>Cereibacter</taxon>
    </lineage>
</organism>
<evidence type="ECO:0000313" key="2">
    <source>
        <dbReference type="EMBL" id="TKA97721.1"/>
    </source>
</evidence>
<dbReference type="InterPro" id="IPR056362">
    <property type="entry name" value="AtuA-like_ferredoxin_dom"/>
</dbReference>
<dbReference type="Pfam" id="PF23544">
    <property type="entry name" value="AtuA_ferredoxin"/>
    <property type="match status" value="1"/>
</dbReference>
<sequence>MILREVAHARSGDKGNTANISVIAFRSEDYALLVAEVTADRVASHLRGIALGPVVRYEIPSLGALNFVLSDALAGGVVTSLALDAHGKSLGSAILSMEIAGFTSQKEEPDDASGA</sequence>
<name>A0A4U0Z5A5_9RHOB</name>
<comment type="caution">
    <text evidence="2">The sequence shown here is derived from an EMBL/GenBank/DDBJ whole genome shotgun (WGS) entry which is preliminary data.</text>
</comment>
<evidence type="ECO:0000259" key="1">
    <source>
        <dbReference type="Pfam" id="PF23544"/>
    </source>
</evidence>